<feature type="signal peptide" evidence="1">
    <location>
        <begin position="1"/>
        <end position="21"/>
    </location>
</feature>
<dbReference type="Proteomes" id="UP000583101">
    <property type="component" value="Unassembled WGS sequence"/>
</dbReference>
<evidence type="ECO:0000256" key="1">
    <source>
        <dbReference type="SAM" id="SignalP"/>
    </source>
</evidence>
<evidence type="ECO:0000313" key="3">
    <source>
        <dbReference type="EMBL" id="TEW65848.1"/>
    </source>
</evidence>
<evidence type="ECO:0000313" key="2">
    <source>
        <dbReference type="EMBL" id="MBB3969362.1"/>
    </source>
</evidence>
<gene>
    <name evidence="3" type="ORF">E2R65_11980</name>
    <name evidence="2" type="ORF">GGR35_001965</name>
</gene>
<dbReference type="AlphaFoldDB" id="A0A4Y8AD35"/>
<feature type="chain" id="PRO_5044616459" evidence="1">
    <location>
        <begin position="22"/>
        <end position="147"/>
    </location>
</feature>
<protein>
    <submittedName>
        <fullName evidence="2">PBP1b-binding outer membrane lipoprotein LpoB</fullName>
    </submittedName>
</protein>
<comment type="caution">
    <text evidence="3">The sequence shown here is derived from an EMBL/GenBank/DDBJ whole genome shotgun (WGS) entry which is preliminary data.</text>
</comment>
<evidence type="ECO:0000313" key="4">
    <source>
        <dbReference type="Proteomes" id="UP000297248"/>
    </source>
</evidence>
<keyword evidence="1" id="KW-0732">Signal</keyword>
<dbReference type="Proteomes" id="UP000297248">
    <property type="component" value="Unassembled WGS sequence"/>
</dbReference>
<keyword evidence="5" id="KW-1185">Reference proteome</keyword>
<proteinExistence type="predicted"/>
<evidence type="ECO:0000313" key="5">
    <source>
        <dbReference type="Proteomes" id="UP000583101"/>
    </source>
</evidence>
<dbReference type="RefSeq" id="WP_134336714.1">
    <property type="nucleotide sequence ID" value="NZ_BMCZ01000002.1"/>
</dbReference>
<dbReference type="EMBL" id="SNQG01000004">
    <property type="protein sequence ID" value="TEW65848.1"/>
    <property type="molecule type" value="Genomic_DNA"/>
</dbReference>
<dbReference type="OrthoDB" id="9981199at2"/>
<reference evidence="3" key="2">
    <citation type="submission" date="2019-03" db="EMBL/GenBank/DDBJ databases">
        <authorList>
            <person name="Yan Y.-Q."/>
            <person name="Du Z.-J."/>
        </authorList>
    </citation>
    <scope>NUCLEOTIDE SEQUENCE</scope>
    <source>
        <strain evidence="3">PP-F2FG21</strain>
    </source>
</reference>
<reference evidence="2 5" key="3">
    <citation type="submission" date="2020-08" db="EMBL/GenBank/DDBJ databases">
        <title>Genomic Encyclopedia of Type Strains, Phase IV (KMG-IV): sequencing the most valuable type-strain genomes for metagenomic binning, comparative biology and taxonomic classification.</title>
        <authorList>
            <person name="Goeker M."/>
        </authorList>
    </citation>
    <scope>NUCLEOTIDE SEQUENCE [LARGE SCALE GENOMIC DNA]</scope>
    <source>
        <strain evidence="2 5">DSM 100995</strain>
    </source>
</reference>
<accession>A0A4Y8AD35</accession>
<keyword evidence="2" id="KW-0449">Lipoprotein</keyword>
<sequence length="147" mass="16722">MIKLNPVLTILLIFIICQSCSTNSSNSNAVKNDRVKMDNGRKYVLTIYQEKLNSAGNKFEPFNHIDTLIAVNDTVAYLNALKKFYNQKIVERQQHNYGQPKSFNIVDANGVDLKVNLSDKIVIGLKNQVENTPDVKKMLNEYQKDSL</sequence>
<reference evidence="3 4" key="1">
    <citation type="journal article" date="2016" name="Int. J. Syst. Evol. Microbiol.">
        <title>Proposal of Mucilaginibacter phyllosphaerae sp. nov. isolated from the phyllosphere of Galium album.</title>
        <authorList>
            <person name="Aydogan E.L."/>
            <person name="Busse H.J."/>
            <person name="Moser G."/>
            <person name="Muller C."/>
            <person name="Kampfer P."/>
            <person name="Glaeser S.P."/>
        </authorList>
    </citation>
    <scope>NUCLEOTIDE SEQUENCE [LARGE SCALE GENOMIC DNA]</scope>
    <source>
        <strain evidence="3 4">PP-F2FG21</strain>
    </source>
</reference>
<name>A0A4Y8AD35_9SPHI</name>
<dbReference type="EMBL" id="JACIEG010000003">
    <property type="protein sequence ID" value="MBB3969362.1"/>
    <property type="molecule type" value="Genomic_DNA"/>
</dbReference>
<organism evidence="3 4">
    <name type="scientific">Mucilaginibacter phyllosphaerae</name>
    <dbReference type="NCBI Taxonomy" id="1812349"/>
    <lineage>
        <taxon>Bacteria</taxon>
        <taxon>Pseudomonadati</taxon>
        <taxon>Bacteroidota</taxon>
        <taxon>Sphingobacteriia</taxon>
        <taxon>Sphingobacteriales</taxon>
        <taxon>Sphingobacteriaceae</taxon>
        <taxon>Mucilaginibacter</taxon>
    </lineage>
</organism>